<sequence length="400" mass="39900">MMASIDTSADRSGTTAGLLPIMAAVFAGFLLIGLALPVLPLHLHQELGFGPFAVGLVTGSQFVASLLSRIGAGNYADGRGGKRAVVIGLVAAALAGLIYLGSLALLDRPIASATALFAGRAVLGAAESFIITGGVAWGLALAGGRNSGKVIAWVGTAMFAALAIGAPIGSALYTAGGFAAIALATFVLPLATLLATLPMRGANAAGGTARQSWMSVAQAVWLPGVAAAFSSLGYGAILSFAALLFAERGWQPVWLPFTAYAASLIVARLCFGHLPDRLGGARVATIFVVVEAAGLLLIWLAAEPMLAVVGAGLAGLGYSLVYPGLGAEAVSHLPSSSRGLAMGLYTVFLDLALGFGSPALGLVAASAGLQFVFLAVAAAALPAFAIALMLGRKASGARGL</sequence>
<gene>
    <name evidence="6" type="ORF">DPM33_27175</name>
</gene>
<dbReference type="PROSITE" id="PS50850">
    <property type="entry name" value="MFS"/>
    <property type="match status" value="1"/>
</dbReference>
<comment type="subcellular location">
    <subcellularLocation>
        <location evidence="4">Cell inner membrane</location>
        <topology evidence="4">Multi-pass membrane protein</topology>
    </subcellularLocation>
</comment>
<dbReference type="GO" id="GO:0022857">
    <property type="term" value="F:transmembrane transporter activity"/>
    <property type="evidence" value="ECO:0007669"/>
    <property type="project" value="UniProtKB-UniRule"/>
</dbReference>
<feature type="transmembrane region" description="Helical" evidence="4">
    <location>
        <begin position="84"/>
        <end position="105"/>
    </location>
</feature>
<feature type="transmembrane region" description="Helical" evidence="4">
    <location>
        <begin position="308"/>
        <end position="330"/>
    </location>
</feature>
<dbReference type="NCBIfam" id="NF009048">
    <property type="entry name" value="PRK12382.1"/>
    <property type="match status" value="1"/>
</dbReference>
<evidence type="ECO:0000256" key="2">
    <source>
        <dbReference type="ARBA" id="ARBA00022989"/>
    </source>
</evidence>
<evidence type="ECO:0000256" key="3">
    <source>
        <dbReference type="ARBA" id="ARBA00023136"/>
    </source>
</evidence>
<dbReference type="Proteomes" id="UP000251558">
    <property type="component" value="Unassembled WGS sequence"/>
</dbReference>
<feature type="transmembrane region" description="Helical" evidence="4">
    <location>
        <begin position="21"/>
        <end position="43"/>
    </location>
</feature>
<dbReference type="AlphaFoldDB" id="A0A330HFY7"/>
<feature type="domain" description="Major facilitator superfamily (MFS) profile" evidence="5">
    <location>
        <begin position="177"/>
        <end position="400"/>
    </location>
</feature>
<dbReference type="OrthoDB" id="322544at2"/>
<feature type="transmembrane region" description="Helical" evidence="4">
    <location>
        <begin position="252"/>
        <end position="271"/>
    </location>
</feature>
<comment type="caution">
    <text evidence="6">The sequence shown here is derived from an EMBL/GenBank/DDBJ whole genome shotgun (WGS) entry which is preliminary data.</text>
</comment>
<dbReference type="EMBL" id="QMBP01000016">
    <property type="protein sequence ID" value="RAZ87020.1"/>
    <property type="molecule type" value="Genomic_DNA"/>
</dbReference>
<feature type="transmembrane region" description="Helical" evidence="4">
    <location>
        <begin position="49"/>
        <end position="72"/>
    </location>
</feature>
<keyword evidence="1 4" id="KW-0812">Transmembrane</keyword>
<evidence type="ECO:0000313" key="7">
    <source>
        <dbReference type="Proteomes" id="UP000251558"/>
    </source>
</evidence>
<dbReference type="PANTHER" id="PTHR23531:SF1">
    <property type="entry name" value="QUINOLENE RESISTANCE PROTEIN NORA"/>
    <property type="match status" value="1"/>
</dbReference>
<name>A0A330HFY7_9HYPH</name>
<dbReference type="InterPro" id="IPR036259">
    <property type="entry name" value="MFS_trans_sf"/>
</dbReference>
<evidence type="ECO:0000256" key="4">
    <source>
        <dbReference type="HAMAP-Rule" id="MF_02091"/>
    </source>
</evidence>
<reference evidence="6 7" key="1">
    <citation type="submission" date="2018-07" db="EMBL/GenBank/DDBJ databases">
        <title>Diversity of Mesorhizobium strains in Brazil.</title>
        <authorList>
            <person name="Helene L.C.F."/>
            <person name="Dall'Agnol R."/>
            <person name="Delamuta J.R.M."/>
            <person name="Hungria M."/>
        </authorList>
    </citation>
    <scope>NUCLEOTIDE SEQUENCE [LARGE SCALE GENOMIC DNA]</scope>
    <source>
        <strain evidence="6 7">AC99b</strain>
    </source>
</reference>
<keyword evidence="4" id="KW-1003">Cell membrane</keyword>
<feature type="transmembrane region" description="Helical" evidence="4">
    <location>
        <begin position="371"/>
        <end position="390"/>
    </location>
</feature>
<feature type="transmembrane region" description="Helical" evidence="4">
    <location>
        <begin position="283"/>
        <end position="302"/>
    </location>
</feature>
<evidence type="ECO:0000259" key="5">
    <source>
        <dbReference type="PROSITE" id="PS50850"/>
    </source>
</evidence>
<dbReference type="InterPro" id="IPR052714">
    <property type="entry name" value="MFS_Exporter"/>
</dbReference>
<dbReference type="InterPro" id="IPR020846">
    <property type="entry name" value="MFS_dom"/>
</dbReference>
<feature type="transmembrane region" description="Helical" evidence="4">
    <location>
        <begin position="117"/>
        <end position="143"/>
    </location>
</feature>
<dbReference type="HAMAP" id="MF_02091">
    <property type="entry name" value="MFS_YfcJ"/>
    <property type="match status" value="1"/>
</dbReference>
<keyword evidence="2 4" id="KW-1133">Transmembrane helix</keyword>
<keyword evidence="7" id="KW-1185">Reference proteome</keyword>
<dbReference type="SUPFAM" id="SSF103473">
    <property type="entry name" value="MFS general substrate transporter"/>
    <property type="match status" value="1"/>
</dbReference>
<dbReference type="Pfam" id="PF07690">
    <property type="entry name" value="MFS_1"/>
    <property type="match status" value="1"/>
</dbReference>
<organism evidence="6 7">
    <name type="scientific">Mesorhizobium hawassense</name>
    <dbReference type="NCBI Taxonomy" id="1209954"/>
    <lineage>
        <taxon>Bacteria</taxon>
        <taxon>Pseudomonadati</taxon>
        <taxon>Pseudomonadota</taxon>
        <taxon>Alphaproteobacteria</taxon>
        <taxon>Hyphomicrobiales</taxon>
        <taxon>Phyllobacteriaceae</taxon>
        <taxon>Mesorhizobium</taxon>
    </lineage>
</organism>
<dbReference type="RefSeq" id="WP_112100472.1">
    <property type="nucleotide sequence ID" value="NZ_QMBP01000016.1"/>
</dbReference>
<protein>
    <recommendedName>
        <fullName evidence="4">Uncharacterized MFS-type transporter DPM33_27175</fullName>
    </recommendedName>
</protein>
<dbReference type="InterPro" id="IPR011701">
    <property type="entry name" value="MFS"/>
</dbReference>
<evidence type="ECO:0000313" key="6">
    <source>
        <dbReference type="EMBL" id="RAZ87020.1"/>
    </source>
</evidence>
<evidence type="ECO:0000256" key="1">
    <source>
        <dbReference type="ARBA" id="ARBA00022692"/>
    </source>
</evidence>
<keyword evidence="4" id="KW-0813">Transport</keyword>
<feature type="transmembrane region" description="Helical" evidence="4">
    <location>
        <begin position="150"/>
        <end position="172"/>
    </location>
</feature>
<comment type="similarity">
    <text evidence="4">Belongs to the major facilitator superfamily. YfcJ family.</text>
</comment>
<feature type="transmembrane region" description="Helical" evidence="4">
    <location>
        <begin position="178"/>
        <end position="199"/>
    </location>
</feature>
<accession>A0A330HFY7</accession>
<keyword evidence="3 4" id="KW-0472">Membrane</keyword>
<keyword evidence="4" id="KW-0997">Cell inner membrane</keyword>
<feature type="transmembrane region" description="Helical" evidence="4">
    <location>
        <begin position="342"/>
        <end position="365"/>
    </location>
</feature>
<dbReference type="Gene3D" id="1.20.1250.20">
    <property type="entry name" value="MFS general substrate transporter like domains"/>
    <property type="match status" value="1"/>
</dbReference>
<feature type="transmembrane region" description="Helical" evidence="4">
    <location>
        <begin position="220"/>
        <end position="246"/>
    </location>
</feature>
<dbReference type="InterPro" id="IPR037541">
    <property type="entry name" value="MFS_YfcJ"/>
</dbReference>
<dbReference type="GO" id="GO:0005886">
    <property type="term" value="C:plasma membrane"/>
    <property type="evidence" value="ECO:0007669"/>
    <property type="project" value="UniProtKB-SubCell"/>
</dbReference>
<proteinExistence type="inferred from homology"/>
<dbReference type="PANTHER" id="PTHR23531">
    <property type="entry name" value="QUINOLENE RESISTANCE PROTEIN NORA"/>
    <property type="match status" value="1"/>
</dbReference>